<proteinExistence type="predicted"/>
<sequence length="121" mass="14514">MECTKIHSAHCTHHHPILPRNQAVYLFDTLIHRAKEVEFDPSYLMLDWDIVANRFNAHFEGNRIPGSSERVTKKSVGMLQCALVQNDEEFTRLYYEAERVFRAERREDWEEEEEEEEEECR</sequence>
<gene>
    <name evidence="1" type="ORF">ALECFALPRED_000625</name>
</gene>
<reference evidence="1" key="1">
    <citation type="submission" date="2021-03" db="EMBL/GenBank/DDBJ databases">
        <authorList>
            <person name="Tagirdzhanova G."/>
        </authorList>
    </citation>
    <scope>NUCLEOTIDE SEQUENCE</scope>
</reference>
<evidence type="ECO:0000313" key="1">
    <source>
        <dbReference type="EMBL" id="CAF9905458.1"/>
    </source>
</evidence>
<comment type="caution">
    <text evidence="1">The sequence shown here is derived from an EMBL/GenBank/DDBJ whole genome shotgun (WGS) entry which is preliminary data.</text>
</comment>
<dbReference type="AlphaFoldDB" id="A0A8H3EJ34"/>
<dbReference type="OrthoDB" id="10518210at2759"/>
<keyword evidence="2" id="KW-1185">Reference proteome</keyword>
<dbReference type="Proteomes" id="UP000664203">
    <property type="component" value="Unassembled WGS sequence"/>
</dbReference>
<protein>
    <submittedName>
        <fullName evidence="1">Uncharacterized protein</fullName>
    </submittedName>
</protein>
<dbReference type="EMBL" id="CAJPDR010000011">
    <property type="protein sequence ID" value="CAF9905458.1"/>
    <property type="molecule type" value="Genomic_DNA"/>
</dbReference>
<accession>A0A8H3EJ34</accession>
<name>A0A8H3EJ34_9LECA</name>
<organism evidence="1 2">
    <name type="scientific">Alectoria fallacina</name>
    <dbReference type="NCBI Taxonomy" id="1903189"/>
    <lineage>
        <taxon>Eukaryota</taxon>
        <taxon>Fungi</taxon>
        <taxon>Dikarya</taxon>
        <taxon>Ascomycota</taxon>
        <taxon>Pezizomycotina</taxon>
        <taxon>Lecanoromycetes</taxon>
        <taxon>OSLEUM clade</taxon>
        <taxon>Lecanoromycetidae</taxon>
        <taxon>Lecanorales</taxon>
        <taxon>Lecanorineae</taxon>
        <taxon>Parmeliaceae</taxon>
        <taxon>Alectoria</taxon>
    </lineage>
</organism>
<evidence type="ECO:0000313" key="2">
    <source>
        <dbReference type="Proteomes" id="UP000664203"/>
    </source>
</evidence>